<dbReference type="EMBL" id="CP054856">
    <property type="protein sequence ID" value="QVM84944.1"/>
    <property type="molecule type" value="Genomic_DNA"/>
</dbReference>
<reference evidence="1 2" key="1">
    <citation type="journal article" date="2021" name="Int. J. Syst. Evol. Microbiol.">
        <title>Novosphingobium decolorationis sp. nov., an aniline blue-decolourizing bacterium isolated from East Pacific sediment.</title>
        <authorList>
            <person name="Chen X."/>
            <person name="Dong B."/>
            <person name="Chen T."/>
            <person name="Ren N."/>
            <person name="Wang J."/>
            <person name="Xu Y."/>
            <person name="Yang J."/>
            <person name="Zhu S."/>
            <person name="Chen J."/>
        </authorList>
    </citation>
    <scope>NUCLEOTIDE SEQUENCE [LARGE SCALE GENOMIC DNA]</scope>
    <source>
        <strain evidence="1 2">502str22</strain>
    </source>
</reference>
<dbReference type="CDD" id="cd08054">
    <property type="entry name" value="gp6"/>
    <property type="match status" value="1"/>
</dbReference>
<dbReference type="RefSeq" id="WP_213500654.1">
    <property type="nucleotide sequence ID" value="NZ_CP054856.1"/>
</dbReference>
<evidence type="ECO:0000313" key="1">
    <source>
        <dbReference type="EMBL" id="QVM84944.1"/>
    </source>
</evidence>
<dbReference type="NCBIfam" id="TIGR02215">
    <property type="entry name" value="phage_chp_gp8"/>
    <property type="match status" value="1"/>
</dbReference>
<keyword evidence="2" id="KW-1185">Reference proteome</keyword>
<sequence>MNRVILTPATLPSSALAELKQWLGITTGYDDDALASLLAAALETCEAFTGLLPLECPCEEILPAARDWSALTTRPVQAITALELLGADGTRTSVPASDYALDLEADGTGRVHLLSLATGRLAVRFTAGLAPDWDTLPETLRHGIVRLAAHQYREREGSGASPLPPASVAALWRPWRRMRLA</sequence>
<organism evidence="1 2">
    <name type="scientific">Novosphingobium decolorationis</name>
    <dbReference type="NCBI Taxonomy" id="2698673"/>
    <lineage>
        <taxon>Bacteria</taxon>
        <taxon>Pseudomonadati</taxon>
        <taxon>Pseudomonadota</taxon>
        <taxon>Alphaproteobacteria</taxon>
        <taxon>Sphingomonadales</taxon>
        <taxon>Sphingomonadaceae</taxon>
        <taxon>Novosphingobium</taxon>
    </lineage>
</organism>
<protein>
    <recommendedName>
        <fullName evidence="3">PhiE125 gp8 family phage protein</fullName>
    </recommendedName>
</protein>
<evidence type="ECO:0008006" key="3">
    <source>
        <dbReference type="Google" id="ProtNLM"/>
    </source>
</evidence>
<dbReference type="Gene3D" id="1.10.3230.30">
    <property type="entry name" value="Phage gp6-like head-tail connector protein"/>
    <property type="match status" value="1"/>
</dbReference>
<proteinExistence type="predicted"/>
<dbReference type="Proteomes" id="UP000677126">
    <property type="component" value="Chromosome"/>
</dbReference>
<gene>
    <name evidence="1" type="ORF">HT578_15715</name>
</gene>
<dbReference type="InterPro" id="IPR011738">
    <property type="entry name" value="Phage_CHP"/>
</dbReference>
<evidence type="ECO:0000313" key="2">
    <source>
        <dbReference type="Proteomes" id="UP000677126"/>
    </source>
</evidence>
<name>A0ABX8E7G0_9SPHN</name>
<accession>A0ABX8E7G0</accession>